<dbReference type="Gene3D" id="1.10.1530.10">
    <property type="match status" value="1"/>
</dbReference>
<evidence type="ECO:0008006" key="5">
    <source>
        <dbReference type="Google" id="ProtNLM"/>
    </source>
</evidence>
<dbReference type="HOGENOM" id="CLU_040452_3_0_1"/>
<dbReference type="PANTHER" id="PTHR11091">
    <property type="entry name" value="OXIDOREDUCTASE-RELATED"/>
    <property type="match status" value="1"/>
</dbReference>
<dbReference type="Proteomes" id="UP000001593">
    <property type="component" value="Unassembled WGS sequence"/>
</dbReference>
<reference evidence="3 4" key="1">
    <citation type="journal article" date="2007" name="Science">
        <title>Sea anemone genome reveals ancestral eumetazoan gene repertoire and genomic organization.</title>
        <authorList>
            <person name="Putnam N.H."/>
            <person name="Srivastava M."/>
            <person name="Hellsten U."/>
            <person name="Dirks B."/>
            <person name="Chapman J."/>
            <person name="Salamov A."/>
            <person name="Terry A."/>
            <person name="Shapiro H."/>
            <person name="Lindquist E."/>
            <person name="Kapitonov V.V."/>
            <person name="Jurka J."/>
            <person name="Genikhovich G."/>
            <person name="Grigoriev I.V."/>
            <person name="Lucas S.M."/>
            <person name="Steele R.E."/>
            <person name="Finnerty J.R."/>
            <person name="Technau U."/>
            <person name="Martindale M.Q."/>
            <person name="Rokhsar D.S."/>
        </authorList>
    </citation>
    <scope>NUCLEOTIDE SEQUENCE [LARGE SCALE GENOMIC DNA]</scope>
    <source>
        <strain evidence="4">CH2 X CH6</strain>
    </source>
</reference>
<dbReference type="EMBL" id="DS469538">
    <property type="protein sequence ID" value="EDO45090.1"/>
    <property type="molecule type" value="Genomic_DNA"/>
</dbReference>
<dbReference type="eggNOG" id="ENOG502QRW5">
    <property type="taxonomic scope" value="Eukaryota"/>
</dbReference>
<dbReference type="STRING" id="45351.A7RTU3"/>
<dbReference type="SUPFAM" id="SSF89733">
    <property type="entry name" value="L-sulfolactate dehydrogenase-like"/>
    <property type="match status" value="1"/>
</dbReference>
<gene>
    <name evidence="3" type="ORF">NEMVEDRAFT_v1g202059</name>
</gene>
<accession>A7RTU3</accession>
<dbReference type="InParanoid" id="A7RTU3"/>
<dbReference type="Gene3D" id="3.30.1370.60">
    <property type="entry name" value="Hypothetical oxidoreductase yiak, domain 2"/>
    <property type="match status" value="1"/>
</dbReference>
<evidence type="ECO:0000256" key="2">
    <source>
        <dbReference type="ARBA" id="ARBA00023002"/>
    </source>
</evidence>
<dbReference type="OMA" id="TNTEPAM"/>
<protein>
    <recommendedName>
        <fullName evidence="5">Malate dehydrogenase</fullName>
    </recommendedName>
</protein>
<keyword evidence="4" id="KW-1185">Reference proteome</keyword>
<evidence type="ECO:0000313" key="4">
    <source>
        <dbReference type="Proteomes" id="UP000001593"/>
    </source>
</evidence>
<evidence type="ECO:0000313" key="3">
    <source>
        <dbReference type="EMBL" id="EDO45090.1"/>
    </source>
</evidence>
<dbReference type="AlphaFoldDB" id="A7RTU3"/>
<comment type="similarity">
    <text evidence="1">Belongs to the LDH2/MDH2 oxidoreductase family.</text>
</comment>
<organism evidence="3 4">
    <name type="scientific">Nematostella vectensis</name>
    <name type="common">Starlet sea anemone</name>
    <dbReference type="NCBI Taxonomy" id="45351"/>
    <lineage>
        <taxon>Eukaryota</taxon>
        <taxon>Metazoa</taxon>
        <taxon>Cnidaria</taxon>
        <taxon>Anthozoa</taxon>
        <taxon>Hexacorallia</taxon>
        <taxon>Actiniaria</taxon>
        <taxon>Edwardsiidae</taxon>
        <taxon>Nematostella</taxon>
    </lineage>
</organism>
<dbReference type="PANTHER" id="PTHR11091:SF0">
    <property type="entry name" value="MALATE DEHYDROGENASE"/>
    <property type="match status" value="1"/>
</dbReference>
<proteinExistence type="inferred from homology"/>
<dbReference type="InterPro" id="IPR043143">
    <property type="entry name" value="Mal/L-sulf/L-lact_DH-like_NADP"/>
</dbReference>
<dbReference type="InterPro" id="IPR036111">
    <property type="entry name" value="Mal/L-sulfo/L-lacto_DH-like_sf"/>
</dbReference>
<keyword evidence="2" id="KW-0560">Oxidoreductase</keyword>
<dbReference type="GO" id="GO:0016491">
    <property type="term" value="F:oxidoreductase activity"/>
    <property type="evidence" value="ECO:0007669"/>
    <property type="project" value="UniProtKB-KW"/>
</dbReference>
<dbReference type="PhylomeDB" id="A7RTU3"/>
<name>A7RTU3_NEMVE</name>
<dbReference type="InterPro" id="IPR003767">
    <property type="entry name" value="Malate/L-lactate_DH-like"/>
</dbReference>
<evidence type="ECO:0000256" key="1">
    <source>
        <dbReference type="ARBA" id="ARBA00006056"/>
    </source>
</evidence>
<sequence>MAAIVRPRLVHPTVRLLRRGFQTNRPNQQDYKLVKVADVESFIERCMTKVGTTEAHARQLGQVLTAGDVRGHFSHGLNRLEMYVHDIQEGTTVYTGKPTVVKQTAATAFVDGNNLLGPVVGNFCMDLAINKAKDVGVSWVVCKGSNHYGIAGWYTLRALEEGLIGISVTNTSPLVVPTRGRGVTLGTNPISVAAPAQNGDSFVLDMATSAVALGKIEMNRRKDIPIPHGWGVDAKGLETLDPVDVLDRGGGQLPLGGTELTSGYKGYGLAMMVEVLSGILAGSAVGPDIRLWKGDPRTANLGQCFAAINPAMFAPGYEDRMQRLMDHCRNMPPAEGEDGVLVAGDPERLHMRKVEQEGGIQYHVNLLDALDKLADQLKRLTENIP</sequence>
<dbReference type="InterPro" id="IPR043144">
    <property type="entry name" value="Mal/L-sulf/L-lact_DH-like_ah"/>
</dbReference>
<dbReference type="Pfam" id="PF02615">
    <property type="entry name" value="Ldh_2"/>
    <property type="match status" value="1"/>
</dbReference>